<organism evidence="2 3">
    <name type="scientific">Aduncisulcus paluster</name>
    <dbReference type="NCBI Taxonomy" id="2918883"/>
    <lineage>
        <taxon>Eukaryota</taxon>
        <taxon>Metamonada</taxon>
        <taxon>Carpediemonas-like organisms</taxon>
        <taxon>Aduncisulcus</taxon>
    </lineage>
</organism>
<evidence type="ECO:0000313" key="2">
    <source>
        <dbReference type="EMBL" id="GKT14873.1"/>
    </source>
</evidence>
<gene>
    <name evidence="2" type="ORF">ADUPG1_010571</name>
</gene>
<evidence type="ECO:0000256" key="1">
    <source>
        <dbReference type="SAM" id="Coils"/>
    </source>
</evidence>
<reference evidence="2" key="1">
    <citation type="submission" date="2022-03" db="EMBL/GenBank/DDBJ databases">
        <title>Draft genome sequence of Aduncisulcus paluster, a free-living microaerophilic Fornicata.</title>
        <authorList>
            <person name="Yuyama I."/>
            <person name="Kume K."/>
            <person name="Tamura T."/>
            <person name="Inagaki Y."/>
            <person name="Hashimoto T."/>
        </authorList>
    </citation>
    <scope>NUCLEOTIDE SEQUENCE</scope>
    <source>
        <strain evidence="2">NY0171</strain>
    </source>
</reference>
<name>A0ABQ5JUA9_9EUKA</name>
<keyword evidence="1" id="KW-0175">Coiled coil</keyword>
<evidence type="ECO:0000313" key="3">
    <source>
        <dbReference type="Proteomes" id="UP001057375"/>
    </source>
</evidence>
<comment type="caution">
    <text evidence="2">The sequence shown here is derived from an EMBL/GenBank/DDBJ whole genome shotgun (WGS) entry which is preliminary data.</text>
</comment>
<proteinExistence type="predicted"/>
<dbReference type="Proteomes" id="UP001057375">
    <property type="component" value="Unassembled WGS sequence"/>
</dbReference>
<accession>A0ABQ5JUA9</accession>
<feature type="coiled-coil region" evidence="1">
    <location>
        <begin position="63"/>
        <end position="119"/>
    </location>
</feature>
<protein>
    <submittedName>
        <fullName evidence="2">Uncharacterized protein</fullName>
    </submittedName>
</protein>
<dbReference type="EMBL" id="BQXS01011630">
    <property type="protein sequence ID" value="GKT14873.1"/>
    <property type="molecule type" value="Genomic_DNA"/>
</dbReference>
<sequence length="123" mass="14227">MSVSFTEKDAEKIAKELDSGSKEYQQDMYDIEVLKRDISGLDKLCTMKSEYYEKTKKDFIEHKEESETTIAQLSRKLDSIKKAIRECDEETARMQASRKDAAITDVEKMTSELKDLLRDEGSQ</sequence>
<keyword evidence="3" id="KW-1185">Reference proteome</keyword>